<proteinExistence type="predicted"/>
<dbReference type="EMBL" id="PGCJ01000335">
    <property type="protein sequence ID" value="PLW31968.1"/>
    <property type="molecule type" value="Genomic_DNA"/>
</dbReference>
<dbReference type="AlphaFoldDB" id="A0A2N5U2N2"/>
<evidence type="ECO:0000256" key="1">
    <source>
        <dbReference type="SAM" id="MobiDB-lite"/>
    </source>
</evidence>
<name>A0A2N5U2N2_9BASI</name>
<dbReference type="PANTHER" id="PTHR46929">
    <property type="entry name" value="EXPRESSED PROTEIN"/>
    <property type="match status" value="1"/>
</dbReference>
<protein>
    <recommendedName>
        <fullName evidence="4">Myb/SANT-like domain-containing protein</fullName>
    </recommendedName>
</protein>
<accession>A0A2N5U2N2</accession>
<dbReference type="OrthoDB" id="76215at2759"/>
<keyword evidence="3" id="KW-1185">Reference proteome</keyword>
<evidence type="ECO:0008006" key="4">
    <source>
        <dbReference type="Google" id="ProtNLM"/>
    </source>
</evidence>
<feature type="region of interest" description="Disordered" evidence="1">
    <location>
        <begin position="1"/>
        <end position="24"/>
    </location>
</feature>
<comment type="caution">
    <text evidence="2">The sequence shown here is derived from an EMBL/GenBank/DDBJ whole genome shotgun (WGS) entry which is preliminary data.</text>
</comment>
<gene>
    <name evidence="2" type="ORF">PCANC_21992</name>
</gene>
<reference evidence="2 3" key="1">
    <citation type="submission" date="2017-11" db="EMBL/GenBank/DDBJ databases">
        <title>De novo assembly and phasing of dikaryotic genomes from two isolates of Puccinia coronata f. sp. avenae, the causal agent of oat crown rust.</title>
        <authorList>
            <person name="Miller M.E."/>
            <person name="Zhang Y."/>
            <person name="Omidvar V."/>
            <person name="Sperschneider J."/>
            <person name="Schwessinger B."/>
            <person name="Raley C."/>
            <person name="Palmer J.M."/>
            <person name="Garnica D."/>
            <person name="Upadhyaya N."/>
            <person name="Rathjen J."/>
            <person name="Taylor J.M."/>
            <person name="Park R.F."/>
            <person name="Dodds P.N."/>
            <person name="Hirsch C.D."/>
            <person name="Kianian S.F."/>
            <person name="Figueroa M."/>
        </authorList>
    </citation>
    <scope>NUCLEOTIDE SEQUENCE [LARGE SCALE GENOMIC DNA]</scope>
    <source>
        <strain evidence="2">12NC29</strain>
    </source>
</reference>
<evidence type="ECO:0000313" key="3">
    <source>
        <dbReference type="Proteomes" id="UP000235388"/>
    </source>
</evidence>
<feature type="region of interest" description="Disordered" evidence="1">
    <location>
        <begin position="216"/>
        <end position="260"/>
    </location>
</feature>
<dbReference type="PANTHER" id="PTHR46929:SF3">
    <property type="entry name" value="MYB_SANT-LIKE DOMAIN-CONTAINING PROTEIN"/>
    <property type="match status" value="1"/>
</dbReference>
<feature type="region of interest" description="Disordered" evidence="1">
    <location>
        <begin position="80"/>
        <end position="99"/>
    </location>
</feature>
<dbReference type="Proteomes" id="UP000235388">
    <property type="component" value="Unassembled WGS sequence"/>
</dbReference>
<organism evidence="2 3">
    <name type="scientific">Puccinia coronata f. sp. avenae</name>
    <dbReference type="NCBI Taxonomy" id="200324"/>
    <lineage>
        <taxon>Eukaryota</taxon>
        <taxon>Fungi</taxon>
        <taxon>Dikarya</taxon>
        <taxon>Basidiomycota</taxon>
        <taxon>Pucciniomycotina</taxon>
        <taxon>Pucciniomycetes</taxon>
        <taxon>Pucciniales</taxon>
        <taxon>Pucciniaceae</taxon>
        <taxon>Puccinia</taxon>
    </lineage>
</organism>
<feature type="compositionally biased region" description="Low complexity" evidence="1">
    <location>
        <begin position="8"/>
        <end position="22"/>
    </location>
</feature>
<sequence length="374" mass="39850">MSLQLTPSSAPSHDSSQASSVALALPSTQACHSQPLSLSGLQITSSNASTQISNSVTPLLQLSGTTLPSTQDTVMTATQVSSLTASPADPLKTDPIKGNKRNLQWTGAMEKAALKLYAEAVLAGQKSDGGFKAKVHQEVATKLNEQFPGSDFTVKRSASGFGWDEVRSEVTASKEVWDLFLVSHPHARRFRNTPFPEYYELQIIFGSLATGENSMSLSQRATESGPWNARHQSGSDTSSGEDEPRGSPSKPPAHKRNCQTSGDALAGAIKDLIGAFAPPPGTQASSVPAPIPEAPSQSISATALQAIHQSDEQAINEAVNVFQTQIADTLEMDDLVAGFGVLESASKSRLFLRIANNYKGPWLRNEIEKHKQAK</sequence>
<evidence type="ECO:0000313" key="2">
    <source>
        <dbReference type="EMBL" id="PLW31968.1"/>
    </source>
</evidence>